<dbReference type="PANTHER" id="PTHR24422">
    <property type="entry name" value="CHEMOTAXIS PROTEIN METHYLTRANSFERASE"/>
    <property type="match status" value="1"/>
</dbReference>
<feature type="domain" description="CheR-type methyltransferase" evidence="1">
    <location>
        <begin position="26"/>
        <end position="293"/>
    </location>
</feature>
<dbReference type="SUPFAM" id="SSF47757">
    <property type="entry name" value="Chemotaxis receptor methyltransferase CheR, N-terminal domain"/>
    <property type="match status" value="1"/>
</dbReference>
<dbReference type="OrthoDB" id="9816309at2"/>
<sequence>MQVTDSINLTQGKDSERKLTPEQLLEVDILLDVLYQRSGYDFSQYARSTLIRRLQNCMLMDNVPHFSHLIPKVLYEKGYMHKLIQELSVSVTEFFRDPAFFQSLEQHVLPVLETFPYFKIWHAGCATGEEVYSLAILLKAHGLYDRAKIYATDFNDRILEKAKVGIFTEEIMQQGEQNYNQLAISHDTPFHEHFSTQYHSSKIRMELARNIVFANHNLVCDGVFGEMQLILCRNVMIYFDSTLKKRVVDLFDQSLHHSGFLGLGRLENLDYLDTSERWQLLDNAATLYRKVPGQKLGLKT</sequence>
<dbReference type="PROSITE" id="PS50123">
    <property type="entry name" value="CHER"/>
    <property type="match status" value="1"/>
</dbReference>
<dbReference type="RefSeq" id="WP_138551182.1">
    <property type="nucleotide sequence ID" value="NZ_PNCH01000018.1"/>
</dbReference>
<dbReference type="Proteomes" id="UP000310249">
    <property type="component" value="Unassembled WGS sequence"/>
</dbReference>
<dbReference type="InterPro" id="IPR022642">
    <property type="entry name" value="CheR_C"/>
</dbReference>
<dbReference type="SUPFAM" id="SSF53335">
    <property type="entry name" value="S-adenosyl-L-methionine-dependent methyltransferases"/>
    <property type="match status" value="1"/>
</dbReference>
<dbReference type="PRINTS" id="PR00996">
    <property type="entry name" value="CHERMTFRASE"/>
</dbReference>
<dbReference type="GO" id="GO:0008757">
    <property type="term" value="F:S-adenosylmethionine-dependent methyltransferase activity"/>
    <property type="evidence" value="ECO:0007669"/>
    <property type="project" value="InterPro"/>
</dbReference>
<comment type="caution">
    <text evidence="2">The sequence shown here is derived from an EMBL/GenBank/DDBJ whole genome shotgun (WGS) entry which is preliminary data.</text>
</comment>
<evidence type="ECO:0000259" key="1">
    <source>
        <dbReference type="PROSITE" id="PS50123"/>
    </source>
</evidence>
<dbReference type="SMART" id="SM00138">
    <property type="entry name" value="MeTrc"/>
    <property type="match status" value="1"/>
</dbReference>
<dbReference type="PANTHER" id="PTHR24422:SF8">
    <property type="entry name" value="CHEMOTAXIS PROTEIN"/>
    <property type="match status" value="1"/>
</dbReference>
<evidence type="ECO:0000313" key="2">
    <source>
        <dbReference type="EMBL" id="TMP26858.1"/>
    </source>
</evidence>
<dbReference type="Pfam" id="PF03705">
    <property type="entry name" value="CheR_N"/>
    <property type="match status" value="1"/>
</dbReference>
<gene>
    <name evidence="2" type="ORF">CWB99_17320</name>
</gene>
<dbReference type="Gene3D" id="3.40.50.150">
    <property type="entry name" value="Vaccinia Virus protein VP39"/>
    <property type="match status" value="1"/>
</dbReference>
<dbReference type="EMBL" id="PNCI01000041">
    <property type="protein sequence ID" value="TMP26858.1"/>
    <property type="molecule type" value="Genomic_DNA"/>
</dbReference>
<protein>
    <submittedName>
        <fullName evidence="2">Chemotaxis protein CheR</fullName>
    </submittedName>
</protein>
<name>A0A5S3WI32_9GAMM</name>
<evidence type="ECO:0000313" key="3">
    <source>
        <dbReference type="Proteomes" id="UP000310249"/>
    </source>
</evidence>
<dbReference type="InterPro" id="IPR000780">
    <property type="entry name" value="CheR_MeTrfase"/>
</dbReference>
<dbReference type="AlphaFoldDB" id="A0A5S3WI32"/>
<dbReference type="InterPro" id="IPR022641">
    <property type="entry name" value="CheR_N"/>
</dbReference>
<dbReference type="Pfam" id="PF01739">
    <property type="entry name" value="CheR"/>
    <property type="match status" value="1"/>
</dbReference>
<dbReference type="InterPro" id="IPR029063">
    <property type="entry name" value="SAM-dependent_MTases_sf"/>
</dbReference>
<dbReference type="InterPro" id="IPR050903">
    <property type="entry name" value="Bact_Chemotaxis_MeTrfase"/>
</dbReference>
<accession>A0A5S3WI32</accession>
<reference evidence="3" key="2">
    <citation type="submission" date="2019-06" db="EMBL/GenBank/DDBJ databases">
        <title>Co-occurence of chitin degradation, pigmentation and bioactivity in marine Pseudoalteromonas.</title>
        <authorList>
            <person name="Sonnenschein E.C."/>
            <person name="Bech P.K."/>
        </authorList>
    </citation>
    <scope>NUCLEOTIDE SEQUENCE [LARGE SCALE GENOMIC DNA]</scope>
    <source>
        <strain evidence="3">S2676</strain>
    </source>
</reference>
<organism evidence="2 3">
    <name type="scientific">Pseudoalteromonas rubra</name>
    <dbReference type="NCBI Taxonomy" id="43658"/>
    <lineage>
        <taxon>Bacteria</taxon>
        <taxon>Pseudomonadati</taxon>
        <taxon>Pseudomonadota</taxon>
        <taxon>Gammaproteobacteria</taxon>
        <taxon>Alteromonadales</taxon>
        <taxon>Pseudoalteromonadaceae</taxon>
        <taxon>Pseudoalteromonas</taxon>
    </lineage>
</organism>
<proteinExistence type="predicted"/>
<reference evidence="2 3" key="1">
    <citation type="submission" date="2018-01" db="EMBL/GenBank/DDBJ databases">
        <authorList>
            <person name="Paulsen S."/>
            <person name="Gram L.K."/>
        </authorList>
    </citation>
    <scope>NUCLEOTIDE SEQUENCE [LARGE SCALE GENOMIC DNA]</scope>
    <source>
        <strain evidence="2 3">S2676</strain>
    </source>
</reference>